<protein>
    <submittedName>
        <fullName evidence="1">Uncharacterized protein</fullName>
    </submittedName>
</protein>
<dbReference type="Proteomes" id="UP000247454">
    <property type="component" value="Unassembled WGS sequence"/>
</dbReference>
<reference evidence="1 2" key="1">
    <citation type="submission" date="2018-06" db="EMBL/GenBank/DDBJ databases">
        <title>Genomic Encyclopedia of Type Strains, Phase III (KMG-III): the genomes of soil and plant-associated and newly described type strains.</title>
        <authorList>
            <person name="Whitman W."/>
        </authorList>
    </citation>
    <scope>NUCLEOTIDE SEQUENCE [LARGE SCALE GENOMIC DNA]</scope>
    <source>
        <strain evidence="1 2">ORS 1419</strain>
    </source>
</reference>
<proteinExistence type="predicted"/>
<comment type="caution">
    <text evidence="1">The sequence shown here is derived from an EMBL/GenBank/DDBJ whole genome shotgun (WGS) entry which is preliminary data.</text>
</comment>
<name>A0A318T4P0_9HYPH</name>
<gene>
    <name evidence="1" type="ORF">C7477_11095</name>
</gene>
<evidence type="ECO:0000313" key="2">
    <source>
        <dbReference type="Proteomes" id="UP000247454"/>
    </source>
</evidence>
<keyword evidence="2" id="KW-1185">Reference proteome</keyword>
<dbReference type="EMBL" id="QJTF01000010">
    <property type="protein sequence ID" value="PYE87910.1"/>
    <property type="molecule type" value="Genomic_DNA"/>
</dbReference>
<sequence length="72" mass="8433">MGGRKELICMSIRIQCNQSYGLPCQEIIICLRLYHSTAFHYASYPGGWLASYSDWRKKARLEYDPEKLQTSR</sequence>
<organism evidence="1 2">
    <name type="scientific">Phyllobacterium leguminum</name>
    <dbReference type="NCBI Taxonomy" id="314237"/>
    <lineage>
        <taxon>Bacteria</taxon>
        <taxon>Pseudomonadati</taxon>
        <taxon>Pseudomonadota</taxon>
        <taxon>Alphaproteobacteria</taxon>
        <taxon>Hyphomicrobiales</taxon>
        <taxon>Phyllobacteriaceae</taxon>
        <taxon>Phyllobacterium</taxon>
    </lineage>
</organism>
<accession>A0A318T4P0</accession>
<dbReference type="AlphaFoldDB" id="A0A318T4P0"/>
<evidence type="ECO:0000313" key="1">
    <source>
        <dbReference type="EMBL" id="PYE87910.1"/>
    </source>
</evidence>